<dbReference type="PRINTS" id="PR01790">
    <property type="entry name" value="SMP30FAMILY"/>
</dbReference>
<dbReference type="InterPro" id="IPR011042">
    <property type="entry name" value="6-blade_b-propeller_TolB-like"/>
</dbReference>
<accession>A0A382NSV9</accession>
<feature type="domain" description="SMP-30/Gluconolactonase/LRE-like region" evidence="2">
    <location>
        <begin position="1"/>
        <end position="159"/>
    </location>
</feature>
<gene>
    <name evidence="3" type="ORF">METZ01_LOCUS316311</name>
</gene>
<reference evidence="3" key="1">
    <citation type="submission" date="2018-05" db="EMBL/GenBank/DDBJ databases">
        <authorList>
            <person name="Lanie J.A."/>
            <person name="Ng W.-L."/>
            <person name="Kazmierczak K.M."/>
            <person name="Andrzejewski T.M."/>
            <person name="Davidsen T.M."/>
            <person name="Wayne K.J."/>
            <person name="Tettelin H."/>
            <person name="Glass J.I."/>
            <person name="Rusch D."/>
            <person name="Podicherti R."/>
            <person name="Tsui H.-C.T."/>
            <person name="Winkler M.E."/>
        </authorList>
    </citation>
    <scope>NUCLEOTIDE SEQUENCE</scope>
</reference>
<dbReference type="GO" id="GO:0016787">
    <property type="term" value="F:hydrolase activity"/>
    <property type="evidence" value="ECO:0007669"/>
    <property type="project" value="UniProtKB-KW"/>
</dbReference>
<keyword evidence="1" id="KW-0378">Hydrolase</keyword>
<dbReference type="SUPFAM" id="SSF63829">
    <property type="entry name" value="Calcium-dependent phosphotriesterase"/>
    <property type="match status" value="1"/>
</dbReference>
<evidence type="ECO:0000256" key="1">
    <source>
        <dbReference type="ARBA" id="ARBA00022801"/>
    </source>
</evidence>
<name>A0A382NSV9_9ZZZZ</name>
<dbReference type="InterPro" id="IPR013658">
    <property type="entry name" value="SGL"/>
</dbReference>
<organism evidence="3">
    <name type="scientific">marine metagenome</name>
    <dbReference type="NCBI Taxonomy" id="408172"/>
    <lineage>
        <taxon>unclassified sequences</taxon>
        <taxon>metagenomes</taxon>
        <taxon>ecological metagenomes</taxon>
    </lineage>
</organism>
<dbReference type="EMBL" id="UINC01102104">
    <property type="protein sequence ID" value="SVC63457.1"/>
    <property type="molecule type" value="Genomic_DNA"/>
</dbReference>
<evidence type="ECO:0000259" key="2">
    <source>
        <dbReference type="Pfam" id="PF08450"/>
    </source>
</evidence>
<dbReference type="Pfam" id="PF08450">
    <property type="entry name" value="SGL"/>
    <property type="match status" value="1"/>
</dbReference>
<feature type="non-terminal residue" evidence="3">
    <location>
        <position position="1"/>
    </location>
</feature>
<sequence length="189" mass="20583">PNDLCMDGLGRIFFTDPYYGPPAVKSQPSSGVYLITAGGEVRLLLKDLLKPNGIALSPDGRQLYISDRGTQKLHRYRVGEEGGLTGRKIVYDFSPDRGIDGMCLDAKGNIYGAAGKEKTTGLFVISPEGKLLLHLPMPEFSTNVTFGGEDGRDLYLTASSSVYKMRSLQQGLAWPARALRGRARKAARD</sequence>
<protein>
    <recommendedName>
        <fullName evidence="2">SMP-30/Gluconolactonase/LRE-like region domain-containing protein</fullName>
    </recommendedName>
</protein>
<dbReference type="Gene3D" id="2.120.10.30">
    <property type="entry name" value="TolB, C-terminal domain"/>
    <property type="match status" value="1"/>
</dbReference>
<proteinExistence type="predicted"/>
<dbReference type="PANTHER" id="PTHR47572:SF4">
    <property type="entry name" value="LACTONASE DRP35"/>
    <property type="match status" value="1"/>
</dbReference>
<dbReference type="PANTHER" id="PTHR47572">
    <property type="entry name" value="LIPOPROTEIN-RELATED"/>
    <property type="match status" value="1"/>
</dbReference>
<dbReference type="InterPro" id="IPR005511">
    <property type="entry name" value="SMP-30"/>
</dbReference>
<evidence type="ECO:0000313" key="3">
    <source>
        <dbReference type="EMBL" id="SVC63457.1"/>
    </source>
</evidence>
<dbReference type="InterPro" id="IPR051262">
    <property type="entry name" value="SMP-30/CGR1_Lactonase"/>
</dbReference>
<dbReference type="AlphaFoldDB" id="A0A382NSV9"/>